<accession>A0A0W0FAZ2</accession>
<proteinExistence type="predicted"/>
<comment type="caution">
    <text evidence="1">The sequence shown here is derived from an EMBL/GenBank/DDBJ whole genome shotgun (WGS) entry which is preliminary data.</text>
</comment>
<sequence>MSTNSKGLSFVFIEPGNKMTEEEHYDWYDNEHSPARLTVPGFFTAIRYKAADFQNPSYLTLYDISEPSVANGPDFQVLRERASTRDNEMLERVQYLNRRTYELIEEPYVRDGVEPSSFPGKFILLAGAEVKPEIEDDFNKWYREEHVVYLQKFPGWLRCRRYKLFDNLNKGELEGVGTLKVCKYLAIHEFSEDGFMESEVFKGSVETSWVRQIATGVTNQEVRYLRLHRIYQKPKTVEQ</sequence>
<reference evidence="1 2" key="1">
    <citation type="submission" date="2015-12" db="EMBL/GenBank/DDBJ databases">
        <title>Draft genome sequence of Moniliophthora roreri, the causal agent of frosty pod rot of cacao.</title>
        <authorList>
            <person name="Aime M.C."/>
            <person name="Diaz-Valderrama J.R."/>
            <person name="Kijpornyongpan T."/>
            <person name="Phillips-Mora W."/>
        </authorList>
    </citation>
    <scope>NUCLEOTIDE SEQUENCE [LARGE SCALE GENOMIC DNA]</scope>
    <source>
        <strain evidence="1 2">MCA 2952</strain>
    </source>
</reference>
<dbReference type="AlphaFoldDB" id="A0A0W0FAZ2"/>
<dbReference type="Proteomes" id="UP000054988">
    <property type="component" value="Unassembled WGS sequence"/>
</dbReference>
<dbReference type="eggNOG" id="ENOG502S7G9">
    <property type="taxonomic scope" value="Eukaryota"/>
</dbReference>
<evidence type="ECO:0000313" key="1">
    <source>
        <dbReference type="EMBL" id="KTB33412.1"/>
    </source>
</evidence>
<dbReference type="EMBL" id="LATX01002176">
    <property type="protein sequence ID" value="KTB33412.1"/>
    <property type="molecule type" value="Genomic_DNA"/>
</dbReference>
<protein>
    <submittedName>
        <fullName evidence="1">Uncharacterized protein</fullName>
    </submittedName>
</protein>
<name>A0A0W0FAZ2_MONRR</name>
<organism evidence="1 2">
    <name type="scientific">Moniliophthora roreri</name>
    <name type="common">Frosty pod rot fungus</name>
    <name type="synonym">Monilia roreri</name>
    <dbReference type="NCBI Taxonomy" id="221103"/>
    <lineage>
        <taxon>Eukaryota</taxon>
        <taxon>Fungi</taxon>
        <taxon>Dikarya</taxon>
        <taxon>Basidiomycota</taxon>
        <taxon>Agaricomycotina</taxon>
        <taxon>Agaricomycetes</taxon>
        <taxon>Agaricomycetidae</taxon>
        <taxon>Agaricales</taxon>
        <taxon>Marasmiineae</taxon>
        <taxon>Marasmiaceae</taxon>
        <taxon>Moniliophthora</taxon>
    </lineage>
</organism>
<evidence type="ECO:0000313" key="2">
    <source>
        <dbReference type="Proteomes" id="UP000054988"/>
    </source>
</evidence>
<gene>
    <name evidence="1" type="ORF">WG66_14030</name>
</gene>